<reference evidence="3 4" key="1">
    <citation type="submission" date="2024-04" db="EMBL/GenBank/DDBJ databases">
        <authorList>
            <consortium name="Genoscope - CEA"/>
            <person name="William W."/>
        </authorList>
    </citation>
    <scope>NUCLEOTIDE SEQUENCE [LARGE SCALE GENOMIC DNA]</scope>
</reference>
<protein>
    <recommendedName>
        <fullName evidence="2">Nose resistant-to-fluoxetine protein N-terminal domain-containing protein</fullName>
    </recommendedName>
</protein>
<keyword evidence="4" id="KW-1185">Reference proteome</keyword>
<keyword evidence="1" id="KW-0472">Membrane</keyword>
<dbReference type="EMBL" id="CAXITT010000083">
    <property type="protein sequence ID" value="CAL1531217.1"/>
    <property type="molecule type" value="Genomic_DNA"/>
</dbReference>
<dbReference type="InterPro" id="IPR006621">
    <property type="entry name" value="Nose-resist-to-fluoxetine_N"/>
</dbReference>
<evidence type="ECO:0000313" key="3">
    <source>
        <dbReference type="EMBL" id="CAL1531217.1"/>
    </source>
</evidence>
<feature type="non-terminal residue" evidence="3">
    <location>
        <position position="169"/>
    </location>
</feature>
<dbReference type="InterPro" id="IPR052728">
    <property type="entry name" value="O2_lipid_transport_reg"/>
</dbReference>
<keyword evidence="1" id="KW-1133">Transmembrane helix</keyword>
<keyword evidence="1" id="KW-0812">Transmembrane</keyword>
<dbReference type="AlphaFoldDB" id="A0AAV2HBP2"/>
<evidence type="ECO:0000259" key="2">
    <source>
        <dbReference type="Pfam" id="PF20146"/>
    </source>
</evidence>
<evidence type="ECO:0000256" key="1">
    <source>
        <dbReference type="SAM" id="Phobius"/>
    </source>
</evidence>
<gene>
    <name evidence="3" type="ORF">GSLYS_00005312001</name>
</gene>
<proteinExistence type="predicted"/>
<dbReference type="Proteomes" id="UP001497497">
    <property type="component" value="Unassembled WGS sequence"/>
</dbReference>
<dbReference type="Pfam" id="PF20146">
    <property type="entry name" value="NRF"/>
    <property type="match status" value="1"/>
</dbReference>
<comment type="caution">
    <text evidence="3">The sequence shown here is derived from an EMBL/GenBank/DDBJ whole genome shotgun (WGS) entry which is preliminary data.</text>
</comment>
<dbReference type="PANTHER" id="PTHR11161">
    <property type="entry name" value="O-ACYLTRANSFERASE"/>
    <property type="match status" value="1"/>
</dbReference>
<dbReference type="PANTHER" id="PTHR11161:SF0">
    <property type="entry name" value="O-ACYLTRANSFERASE LIKE PROTEIN"/>
    <property type="match status" value="1"/>
</dbReference>
<feature type="transmembrane region" description="Helical" evidence="1">
    <location>
        <begin position="12"/>
        <end position="35"/>
    </location>
</feature>
<organism evidence="3 4">
    <name type="scientific">Lymnaea stagnalis</name>
    <name type="common">Great pond snail</name>
    <name type="synonym">Helix stagnalis</name>
    <dbReference type="NCBI Taxonomy" id="6523"/>
    <lineage>
        <taxon>Eukaryota</taxon>
        <taxon>Metazoa</taxon>
        <taxon>Spiralia</taxon>
        <taxon>Lophotrochozoa</taxon>
        <taxon>Mollusca</taxon>
        <taxon>Gastropoda</taxon>
        <taxon>Heterobranchia</taxon>
        <taxon>Euthyneura</taxon>
        <taxon>Panpulmonata</taxon>
        <taxon>Hygrophila</taxon>
        <taxon>Lymnaeoidea</taxon>
        <taxon>Lymnaeidae</taxon>
        <taxon>Lymnaea</taxon>
    </lineage>
</organism>
<accession>A0AAV2HBP2</accession>
<name>A0AAV2HBP2_LYMST</name>
<feature type="domain" description="Nose resistant-to-fluoxetine protein N-terminal" evidence="2">
    <location>
        <begin position="94"/>
        <end position="148"/>
    </location>
</feature>
<sequence>AKVDSRCLFVPHTLLMVITMDLSMAVFVTVVVCVVQGQSDDLKLDVPRFDVIPDLKQRIDLQRSANYLLLPHIYRAFIYGGADPQLLQTVSEVCQNSLTQYYHGLEQKEAWAWKMYDSTGKQNSGIFFGATTWTGNYDECLGIMSNDCTGKCRYERPAPHFCSVHMTQA</sequence>
<evidence type="ECO:0000313" key="4">
    <source>
        <dbReference type="Proteomes" id="UP001497497"/>
    </source>
</evidence>
<feature type="non-terminal residue" evidence="3">
    <location>
        <position position="1"/>
    </location>
</feature>